<dbReference type="AlphaFoldDB" id="A0A3N0DQM9"/>
<evidence type="ECO:0000313" key="1">
    <source>
        <dbReference type="EMBL" id="RNL77932.1"/>
    </source>
</evidence>
<sequence>MKTPEVFDVREMNISELKGTHGGLIPCSLIPPLNLGADINLGTMFGLVPADYVIEVNLGVDLCSD</sequence>
<protein>
    <submittedName>
        <fullName evidence="1">Uncharacterized protein</fullName>
    </submittedName>
</protein>
<dbReference type="EMBL" id="RJTM01000154">
    <property type="protein sequence ID" value="RNL77932.1"/>
    <property type="molecule type" value="Genomic_DNA"/>
</dbReference>
<name>A0A3N0DQM9_SINP1</name>
<reference evidence="1 2" key="1">
    <citation type="submission" date="2018-10" db="EMBL/GenBank/DDBJ databases">
        <title>Sinomicrobium pectinilyticum sp. nov., a pectinase-producing bacterium isolated from alkaline and saline soil, and emended description of the genus Sinomicrobium.</title>
        <authorList>
            <person name="Cheng B."/>
            <person name="Li C."/>
            <person name="Lai Q."/>
            <person name="Du M."/>
            <person name="Shao Z."/>
            <person name="Xu P."/>
            <person name="Yang C."/>
        </authorList>
    </citation>
    <scope>NUCLEOTIDE SEQUENCE [LARGE SCALE GENOMIC DNA]</scope>
    <source>
        <strain evidence="1 2">5DNS001</strain>
    </source>
</reference>
<dbReference type="RefSeq" id="WP_123217852.1">
    <property type="nucleotide sequence ID" value="NZ_RJTM01000154.1"/>
</dbReference>
<accession>A0A3N0DQM9</accession>
<keyword evidence="2" id="KW-1185">Reference proteome</keyword>
<comment type="caution">
    <text evidence="1">The sequence shown here is derived from an EMBL/GenBank/DDBJ whole genome shotgun (WGS) entry which is preliminary data.</text>
</comment>
<proteinExistence type="predicted"/>
<gene>
    <name evidence="1" type="ORF">ED312_20290</name>
</gene>
<evidence type="ECO:0000313" key="2">
    <source>
        <dbReference type="Proteomes" id="UP000267469"/>
    </source>
</evidence>
<dbReference type="Proteomes" id="UP000267469">
    <property type="component" value="Unassembled WGS sequence"/>
</dbReference>
<organism evidence="1 2">
    <name type="scientific">Sinomicrobium pectinilyticum</name>
    <dbReference type="NCBI Taxonomy" id="1084421"/>
    <lineage>
        <taxon>Bacteria</taxon>
        <taxon>Pseudomonadati</taxon>
        <taxon>Bacteroidota</taxon>
        <taxon>Flavobacteriia</taxon>
        <taxon>Flavobacteriales</taxon>
        <taxon>Flavobacteriaceae</taxon>
        <taxon>Sinomicrobium</taxon>
    </lineage>
</organism>